<dbReference type="GeneID" id="80538106"/>
<dbReference type="KEGG" id="vg:80538106"/>
<keyword evidence="1" id="KW-0175">Coiled coil</keyword>
<evidence type="ECO:0000313" key="5">
    <source>
        <dbReference type="Proteomes" id="UP000830719"/>
    </source>
</evidence>
<dbReference type="EMBL" id="MK419956">
    <property type="protein sequence ID" value="QEI03603.1"/>
    <property type="molecule type" value="Genomic_DNA"/>
</dbReference>
<feature type="compositionally biased region" description="Low complexity" evidence="2">
    <location>
        <begin position="151"/>
        <end position="167"/>
    </location>
</feature>
<evidence type="ECO:0000256" key="1">
    <source>
        <dbReference type="SAM" id="Coils"/>
    </source>
</evidence>
<feature type="domain" description="Viral desmoplakin N-terminal" evidence="3">
    <location>
        <begin position="10"/>
        <end position="94"/>
    </location>
</feature>
<proteinExistence type="predicted"/>
<feature type="region of interest" description="Disordered" evidence="2">
    <location>
        <begin position="133"/>
        <end position="176"/>
    </location>
</feature>
<sequence>MNRYRTITPKYKNTDVNAGTVQNLLRTINTMSQRCKTQESTDEVLKRIRSIILLHRPHLISRHDLQIPELITEALVPNTGNQITHNFNYKYDYNSNVPNSIPPNPFINANDQSQQQFYNNGSTPPVQMFTFNQTPAGSMTAPPMYGSSLNPQQQQPQQQFYPPNQVPSSTAPTTGSPCTTVMLRDEDSVALNESFQRTLRTATVQSYKQLINVLVTVSRKYILSDIYLNSVTRLETFDSLLSNDLRELLECIQRNTNWTLVGTSSSSSVCRIVSLLISAYCRLASTITRTDTFNLSSFSSIEQIERQTQSIQSSLAVIISNNDSVAMETDQVVTLNNQIESLRSEVTRRDATIVAQNTRLTLLDQRIQSLESTNTLLVTSFNSLARSANVSANVSLNNIDSIETVNSLIQSKLIEKQNQLRAVETTVGELKIENTNVISRLQSELQETRSNLDRSTRELNQARAELNARSIELEQQSQNQRYAAINTAQNTEIANLNDQLQDTRQRLTSLQDENRTLLTRVNTLTDELNTAREENLTLRNESMRPVARTKPYNRPSVGSADAANNESRIKALQKSLQDIEAINTRLASENTALKTENDTLKRDKYEIATTSQSSCDRLQADVESVRQKIENLIQNQATLNLQDITTLNQKTTDYYNTKVSELTNENQTLRDALENEITTQSDKLKERFNTSEANLQGKIERLAAQINPIAERTRIAENYVSSLRNDYEALARTTANNAIVNE</sequence>
<name>A0AAE6IRC0_9ABAC</name>
<dbReference type="Pfam" id="PF06771">
    <property type="entry name" value="Desmo_N"/>
    <property type="match status" value="1"/>
</dbReference>
<organism evidence="4 5">
    <name type="scientific">Rachiplusia nu nucleopolyhedrovirus</name>
    <dbReference type="NCBI Taxonomy" id="2605775"/>
    <lineage>
        <taxon>Viruses</taxon>
        <taxon>Viruses incertae sedis</taxon>
        <taxon>Naldaviricetes</taxon>
        <taxon>Lefavirales</taxon>
        <taxon>Baculoviridae</taxon>
        <taxon>Alphabaculovirus</taxon>
        <taxon>Alphabaculovirus ranus</taxon>
    </lineage>
</organism>
<dbReference type="Gene3D" id="1.10.287.1490">
    <property type="match status" value="1"/>
</dbReference>
<dbReference type="RefSeq" id="YP_010799641.1">
    <property type="nucleotide sequence ID" value="NC_076682.1"/>
</dbReference>
<reference evidence="4" key="1">
    <citation type="submission" date="2019-01" db="EMBL/GenBank/DDBJ databases">
        <authorList>
            <person name="Trentin L.B."/>
            <person name="Santos E.R."/>
            <person name="Silva L.A."/>
            <person name="Sosa-Gomez D.R."/>
            <person name="Ribeiro B.M."/>
            <person name="Ardisson-Araujo D.M.P."/>
        </authorList>
    </citation>
    <scope>NUCLEOTIDE SEQUENCE</scope>
    <source>
        <strain evidence="4">VPN54</strain>
    </source>
</reference>
<evidence type="ECO:0000259" key="3">
    <source>
        <dbReference type="Pfam" id="PF06771"/>
    </source>
</evidence>
<keyword evidence="5" id="KW-1185">Reference proteome</keyword>
<dbReference type="Proteomes" id="UP000830719">
    <property type="component" value="Segment"/>
</dbReference>
<evidence type="ECO:0000313" key="4">
    <source>
        <dbReference type="EMBL" id="QEI03603.1"/>
    </source>
</evidence>
<accession>A0AAE6IRC0</accession>
<dbReference type="InterPro" id="IPR009615">
    <property type="entry name" value="Desmo_N"/>
</dbReference>
<protein>
    <submittedName>
        <fullName evidence="4">Desmoplakin</fullName>
    </submittedName>
</protein>
<feature type="coiled-coil region" evidence="1">
    <location>
        <begin position="413"/>
        <end position="679"/>
    </location>
</feature>
<evidence type="ECO:0000256" key="2">
    <source>
        <dbReference type="SAM" id="MobiDB-lite"/>
    </source>
</evidence>